<dbReference type="OrthoDB" id="10399935at2759"/>
<dbReference type="Proteomes" id="UP000095284">
    <property type="component" value="Unplaced"/>
</dbReference>
<sequence length="295" mass="34755">MNAPHLNFIDNIPISRHSKSFKERCKEIRNKWKLVKLMMGKEESRSLLHPVMVHLGWRMIRVKSNRNLSVGQKISQKYRFYQPMPRFRPFACSKCALSSHNLVTIKAHNCRRRKRRELNQEEIQKAIDNGHKSGLRNPLRTMESIDNPSKFVIEKLNVEYQKNLGKERRITRQRIPKMFRESSSDLLLPVFTNSKENSGEILREKEVCYICLNCGGQYQNYKEFDDHLYVSDNCANPNNDMTVIVENHSFPLNYTKISKDDIIKDDDLRCLGCQKTDFEDMVQLQTHALQCNVQY</sequence>
<proteinExistence type="predicted"/>
<dbReference type="EMBL" id="CAJFCV020000002">
    <property type="protein sequence ID" value="CAG9096034.1"/>
    <property type="molecule type" value="Genomic_DNA"/>
</dbReference>
<evidence type="ECO:0000313" key="1">
    <source>
        <dbReference type="EMBL" id="CAD5214927.1"/>
    </source>
</evidence>
<organism evidence="2 4">
    <name type="scientific">Bursaphelenchus xylophilus</name>
    <name type="common">Pinewood nematode worm</name>
    <name type="synonym">Aphelenchoides xylophilus</name>
    <dbReference type="NCBI Taxonomy" id="6326"/>
    <lineage>
        <taxon>Eukaryota</taxon>
        <taxon>Metazoa</taxon>
        <taxon>Ecdysozoa</taxon>
        <taxon>Nematoda</taxon>
        <taxon>Chromadorea</taxon>
        <taxon>Rhabditida</taxon>
        <taxon>Tylenchina</taxon>
        <taxon>Tylenchomorpha</taxon>
        <taxon>Aphelenchoidea</taxon>
        <taxon>Aphelenchoididae</taxon>
        <taxon>Bursaphelenchus</taxon>
    </lineage>
</organism>
<reference evidence="1" key="2">
    <citation type="submission" date="2020-09" db="EMBL/GenBank/DDBJ databases">
        <authorList>
            <person name="Kikuchi T."/>
        </authorList>
    </citation>
    <scope>NUCLEOTIDE SEQUENCE</scope>
    <source>
        <strain evidence="1">Ka4C1</strain>
    </source>
</reference>
<dbReference type="AlphaFoldDB" id="A0A1I7RPH6"/>
<evidence type="ECO:0000313" key="4">
    <source>
        <dbReference type="WBParaSite" id="BXY_0261700.1"/>
    </source>
</evidence>
<protein>
    <submittedName>
        <fullName evidence="1">(pine wood nematode) hypothetical protein</fullName>
    </submittedName>
</protein>
<evidence type="ECO:0000313" key="2">
    <source>
        <dbReference type="Proteomes" id="UP000095284"/>
    </source>
</evidence>
<dbReference type="WBParaSite" id="BXY_0261700.1">
    <property type="protein sequence ID" value="BXY_0261700.1"/>
    <property type="gene ID" value="BXY_0261700"/>
</dbReference>
<evidence type="ECO:0000313" key="3">
    <source>
        <dbReference type="Proteomes" id="UP000659654"/>
    </source>
</evidence>
<dbReference type="Proteomes" id="UP000659654">
    <property type="component" value="Unassembled WGS sequence"/>
</dbReference>
<reference evidence="4" key="1">
    <citation type="submission" date="2016-11" db="UniProtKB">
        <authorList>
            <consortium name="WormBaseParasite"/>
        </authorList>
    </citation>
    <scope>IDENTIFICATION</scope>
</reference>
<accession>A0A1I7RPH6</accession>
<dbReference type="Proteomes" id="UP000582659">
    <property type="component" value="Unassembled WGS sequence"/>
</dbReference>
<name>A0A1I7RPH6_BURXY</name>
<keyword evidence="3" id="KW-1185">Reference proteome</keyword>
<dbReference type="EMBL" id="CAJFDI010000002">
    <property type="protein sequence ID" value="CAD5214927.1"/>
    <property type="molecule type" value="Genomic_DNA"/>
</dbReference>
<gene>
    <name evidence="1" type="ORF">BXYJ_LOCUS3774</name>
</gene>